<feature type="region of interest" description="Disordered" evidence="1">
    <location>
        <begin position="1"/>
        <end position="21"/>
    </location>
</feature>
<dbReference type="Proteomes" id="UP001341840">
    <property type="component" value="Unassembled WGS sequence"/>
</dbReference>
<name>A0ABU6QSN2_9FABA</name>
<keyword evidence="3" id="KW-1185">Reference proteome</keyword>
<sequence length="104" mass="11181">MGGPARESSMTPNYNNDNEKIPCNKSKWILAHPTAKPGYTWPPPAPLAPTEVALILGIAEESSSSNHCHGVFSEAPHYSPVGDAAKPRLMCDRAAYGMGENPNY</sequence>
<dbReference type="EMBL" id="JASCZI010001474">
    <property type="protein sequence ID" value="MED6115036.1"/>
    <property type="molecule type" value="Genomic_DNA"/>
</dbReference>
<reference evidence="2 3" key="1">
    <citation type="journal article" date="2023" name="Plants (Basel)">
        <title>Bridging the Gap: Combining Genomics and Transcriptomics Approaches to Understand Stylosanthes scabra, an Orphan Legume from the Brazilian Caatinga.</title>
        <authorList>
            <person name="Ferreira-Neto J.R.C."/>
            <person name="da Silva M.D."/>
            <person name="Binneck E."/>
            <person name="de Melo N.F."/>
            <person name="da Silva R.H."/>
            <person name="de Melo A.L.T.M."/>
            <person name="Pandolfi V."/>
            <person name="Bustamante F.O."/>
            <person name="Brasileiro-Vidal A.C."/>
            <person name="Benko-Iseppon A.M."/>
        </authorList>
    </citation>
    <scope>NUCLEOTIDE SEQUENCE [LARGE SCALE GENOMIC DNA]</scope>
    <source>
        <tissue evidence="2">Leaves</tissue>
    </source>
</reference>
<evidence type="ECO:0000256" key="1">
    <source>
        <dbReference type="SAM" id="MobiDB-lite"/>
    </source>
</evidence>
<gene>
    <name evidence="2" type="ORF">PIB30_086301</name>
</gene>
<organism evidence="2 3">
    <name type="scientific">Stylosanthes scabra</name>
    <dbReference type="NCBI Taxonomy" id="79078"/>
    <lineage>
        <taxon>Eukaryota</taxon>
        <taxon>Viridiplantae</taxon>
        <taxon>Streptophyta</taxon>
        <taxon>Embryophyta</taxon>
        <taxon>Tracheophyta</taxon>
        <taxon>Spermatophyta</taxon>
        <taxon>Magnoliopsida</taxon>
        <taxon>eudicotyledons</taxon>
        <taxon>Gunneridae</taxon>
        <taxon>Pentapetalae</taxon>
        <taxon>rosids</taxon>
        <taxon>fabids</taxon>
        <taxon>Fabales</taxon>
        <taxon>Fabaceae</taxon>
        <taxon>Papilionoideae</taxon>
        <taxon>50 kb inversion clade</taxon>
        <taxon>dalbergioids sensu lato</taxon>
        <taxon>Dalbergieae</taxon>
        <taxon>Pterocarpus clade</taxon>
        <taxon>Stylosanthes</taxon>
    </lineage>
</organism>
<protein>
    <submittedName>
        <fullName evidence="2">Uncharacterized protein</fullName>
    </submittedName>
</protein>
<comment type="caution">
    <text evidence="2">The sequence shown here is derived from an EMBL/GenBank/DDBJ whole genome shotgun (WGS) entry which is preliminary data.</text>
</comment>
<accession>A0ABU6QSN2</accession>
<evidence type="ECO:0000313" key="3">
    <source>
        <dbReference type="Proteomes" id="UP001341840"/>
    </source>
</evidence>
<evidence type="ECO:0000313" key="2">
    <source>
        <dbReference type="EMBL" id="MED6115036.1"/>
    </source>
</evidence>
<proteinExistence type="predicted"/>